<name>A0A0R1WJM3_9LACO</name>
<comment type="caution">
    <text evidence="1">The sequence shown here is derived from an EMBL/GenBank/DDBJ whole genome shotgun (WGS) entry which is preliminary data.</text>
</comment>
<accession>A0A0R1WJM3</accession>
<gene>
    <name evidence="1" type="ORF">FD31_GL001866</name>
</gene>
<proteinExistence type="predicted"/>
<sequence>MLIEKIEDLKKVTANKQTEFEVANAAFDFCYQIHMEQVVGSSADWSIAVTHGWMALVTGFNHKIHRAFMSQEKRDLQDLKHVIFTKYIIKKTDDNTKYKLVLRVK</sequence>
<evidence type="ECO:0000313" key="1">
    <source>
        <dbReference type="EMBL" id="KRM18064.1"/>
    </source>
</evidence>
<organism evidence="1 2">
    <name type="scientific">Companilactobacillus nantensis DSM 16982</name>
    <dbReference type="NCBI Taxonomy" id="1423774"/>
    <lineage>
        <taxon>Bacteria</taxon>
        <taxon>Bacillati</taxon>
        <taxon>Bacillota</taxon>
        <taxon>Bacilli</taxon>
        <taxon>Lactobacillales</taxon>
        <taxon>Lactobacillaceae</taxon>
        <taxon>Companilactobacillus</taxon>
    </lineage>
</organism>
<dbReference type="RefSeq" id="WP_057891188.1">
    <property type="nucleotide sequence ID" value="NZ_AZFV01000004.1"/>
</dbReference>
<dbReference type="Proteomes" id="UP000051302">
    <property type="component" value="Unassembled WGS sequence"/>
</dbReference>
<dbReference type="STRING" id="1423774.FD31_GL001866"/>
<protein>
    <submittedName>
        <fullName evidence="1">Uncharacterized protein</fullName>
    </submittedName>
</protein>
<reference evidence="1 2" key="1">
    <citation type="journal article" date="2015" name="Genome Announc.">
        <title>Expanding the biotechnology potential of lactobacilli through comparative genomics of 213 strains and associated genera.</title>
        <authorList>
            <person name="Sun Z."/>
            <person name="Harris H.M."/>
            <person name="McCann A."/>
            <person name="Guo C."/>
            <person name="Argimon S."/>
            <person name="Zhang W."/>
            <person name="Yang X."/>
            <person name="Jeffery I.B."/>
            <person name="Cooney J.C."/>
            <person name="Kagawa T.F."/>
            <person name="Liu W."/>
            <person name="Song Y."/>
            <person name="Salvetti E."/>
            <person name="Wrobel A."/>
            <person name="Rasinkangas P."/>
            <person name="Parkhill J."/>
            <person name="Rea M.C."/>
            <person name="O'Sullivan O."/>
            <person name="Ritari J."/>
            <person name="Douillard F.P."/>
            <person name="Paul Ross R."/>
            <person name="Yang R."/>
            <person name="Briner A.E."/>
            <person name="Felis G.E."/>
            <person name="de Vos W.M."/>
            <person name="Barrangou R."/>
            <person name="Klaenhammer T.R."/>
            <person name="Caufield P.W."/>
            <person name="Cui Y."/>
            <person name="Zhang H."/>
            <person name="O'Toole P.W."/>
        </authorList>
    </citation>
    <scope>NUCLEOTIDE SEQUENCE [LARGE SCALE GENOMIC DNA]</scope>
    <source>
        <strain evidence="1 2">DSM 16982</strain>
    </source>
</reference>
<dbReference type="EMBL" id="AZFV01000004">
    <property type="protein sequence ID" value="KRM18064.1"/>
    <property type="molecule type" value="Genomic_DNA"/>
</dbReference>
<keyword evidence="2" id="KW-1185">Reference proteome</keyword>
<evidence type="ECO:0000313" key="2">
    <source>
        <dbReference type="Proteomes" id="UP000051302"/>
    </source>
</evidence>
<dbReference type="AlphaFoldDB" id="A0A0R1WJM3"/>
<dbReference type="PATRIC" id="fig|1423774.3.peg.1940"/>